<evidence type="ECO:0000256" key="2">
    <source>
        <dbReference type="ARBA" id="ARBA00022723"/>
    </source>
</evidence>
<dbReference type="Gene3D" id="3.60.15.10">
    <property type="entry name" value="Ribonuclease Z/Hydroxyacylglutathione hydrolase-like"/>
    <property type="match status" value="1"/>
</dbReference>
<sequence>MRLLMFYGYAGRANTYIIGPKEGGNAILIDPGRFEVPLLNMIENNNYYIESIILTHGHGSHSKGVSTTLKVYNSSIYAAVGKVDNYRTIMVSDKEKLKISGFDVEFFEIPGHSTDSLVFKIGNLLFTGDIFTSGYLGNPINAYAHNNMQREIQERLLTMDGEIIVLPGHGPPSTIQAEREINENLYIPADVTT</sequence>
<dbReference type="GO" id="GO:0016787">
    <property type="term" value="F:hydrolase activity"/>
    <property type="evidence" value="ECO:0007669"/>
    <property type="project" value="UniProtKB-KW"/>
</dbReference>
<comment type="cofactor">
    <cofactor evidence="1">
        <name>Zn(2+)</name>
        <dbReference type="ChEBI" id="CHEBI:29105"/>
    </cofactor>
</comment>
<name>A0A841R1U7_9SPIO</name>
<dbReference type="InterPro" id="IPR051453">
    <property type="entry name" value="MBL_Glyoxalase_II"/>
</dbReference>
<organism evidence="6 7">
    <name type="scientific">Spirochaeta isovalerica</name>
    <dbReference type="NCBI Taxonomy" id="150"/>
    <lineage>
        <taxon>Bacteria</taxon>
        <taxon>Pseudomonadati</taxon>
        <taxon>Spirochaetota</taxon>
        <taxon>Spirochaetia</taxon>
        <taxon>Spirochaetales</taxon>
        <taxon>Spirochaetaceae</taxon>
        <taxon>Spirochaeta</taxon>
    </lineage>
</organism>
<dbReference type="EMBL" id="JACHGJ010000001">
    <property type="protein sequence ID" value="MBB6478984.1"/>
    <property type="molecule type" value="Genomic_DNA"/>
</dbReference>
<dbReference type="RefSeq" id="WP_184743571.1">
    <property type="nucleotide sequence ID" value="NZ_JACHGJ010000001.1"/>
</dbReference>
<evidence type="ECO:0000259" key="5">
    <source>
        <dbReference type="SMART" id="SM00849"/>
    </source>
</evidence>
<dbReference type="InterPro" id="IPR036866">
    <property type="entry name" value="RibonucZ/Hydroxyglut_hydro"/>
</dbReference>
<protein>
    <submittedName>
        <fullName evidence="6">Glyoxylase-like metal-dependent hydrolase (Beta-lactamase superfamily II)</fullName>
    </submittedName>
</protein>
<accession>A0A841R1U7</accession>
<proteinExistence type="predicted"/>
<reference evidence="6 7" key="1">
    <citation type="submission" date="2020-08" db="EMBL/GenBank/DDBJ databases">
        <title>Genomic Encyclopedia of Type Strains, Phase IV (KMG-IV): sequencing the most valuable type-strain genomes for metagenomic binning, comparative biology and taxonomic classification.</title>
        <authorList>
            <person name="Goeker M."/>
        </authorList>
    </citation>
    <scope>NUCLEOTIDE SEQUENCE [LARGE SCALE GENOMIC DNA]</scope>
    <source>
        <strain evidence="6 7">DSM 2461</strain>
    </source>
</reference>
<dbReference type="InterPro" id="IPR001279">
    <property type="entry name" value="Metallo-B-lactamas"/>
</dbReference>
<dbReference type="Pfam" id="PF00753">
    <property type="entry name" value="Lactamase_B"/>
    <property type="match status" value="1"/>
</dbReference>
<evidence type="ECO:0000313" key="6">
    <source>
        <dbReference type="EMBL" id="MBB6478984.1"/>
    </source>
</evidence>
<dbReference type="SUPFAM" id="SSF56281">
    <property type="entry name" value="Metallo-hydrolase/oxidoreductase"/>
    <property type="match status" value="1"/>
</dbReference>
<dbReference type="PANTHER" id="PTHR46233:SF3">
    <property type="entry name" value="HYDROXYACYLGLUTATHIONE HYDROLASE GLOC"/>
    <property type="match status" value="1"/>
</dbReference>
<dbReference type="PANTHER" id="PTHR46233">
    <property type="entry name" value="HYDROXYACYLGLUTATHIONE HYDROLASE GLOC"/>
    <property type="match status" value="1"/>
</dbReference>
<evidence type="ECO:0000313" key="7">
    <source>
        <dbReference type="Proteomes" id="UP000587760"/>
    </source>
</evidence>
<feature type="domain" description="Metallo-beta-lactamase" evidence="5">
    <location>
        <begin position="12"/>
        <end position="169"/>
    </location>
</feature>
<keyword evidence="7" id="KW-1185">Reference proteome</keyword>
<evidence type="ECO:0000256" key="4">
    <source>
        <dbReference type="ARBA" id="ARBA00022833"/>
    </source>
</evidence>
<dbReference type="GO" id="GO:0046872">
    <property type="term" value="F:metal ion binding"/>
    <property type="evidence" value="ECO:0007669"/>
    <property type="project" value="UniProtKB-KW"/>
</dbReference>
<keyword evidence="4" id="KW-0862">Zinc</keyword>
<dbReference type="Proteomes" id="UP000587760">
    <property type="component" value="Unassembled WGS sequence"/>
</dbReference>
<dbReference type="AlphaFoldDB" id="A0A841R1U7"/>
<comment type="caution">
    <text evidence="6">The sequence shown here is derived from an EMBL/GenBank/DDBJ whole genome shotgun (WGS) entry which is preliminary data.</text>
</comment>
<gene>
    <name evidence="6" type="ORF">HNR50_000617</name>
</gene>
<keyword evidence="3 6" id="KW-0378">Hydrolase</keyword>
<evidence type="ECO:0000256" key="1">
    <source>
        <dbReference type="ARBA" id="ARBA00001947"/>
    </source>
</evidence>
<dbReference type="CDD" id="cd06262">
    <property type="entry name" value="metallo-hydrolase-like_MBL-fold"/>
    <property type="match status" value="1"/>
</dbReference>
<evidence type="ECO:0000256" key="3">
    <source>
        <dbReference type="ARBA" id="ARBA00022801"/>
    </source>
</evidence>
<keyword evidence="2" id="KW-0479">Metal-binding</keyword>
<dbReference type="SMART" id="SM00849">
    <property type="entry name" value="Lactamase_B"/>
    <property type="match status" value="1"/>
</dbReference>